<dbReference type="InterPro" id="IPR003680">
    <property type="entry name" value="Flavodoxin_fold"/>
</dbReference>
<dbReference type="Proteomes" id="UP001290455">
    <property type="component" value="Unassembled WGS sequence"/>
</dbReference>
<dbReference type="SUPFAM" id="SSF52218">
    <property type="entry name" value="Flavoproteins"/>
    <property type="match status" value="1"/>
</dbReference>
<organism evidence="4 5">
    <name type="scientific">Robertmurraya mangrovi</name>
    <dbReference type="NCBI Taxonomy" id="3098077"/>
    <lineage>
        <taxon>Bacteria</taxon>
        <taxon>Bacillati</taxon>
        <taxon>Bacillota</taxon>
        <taxon>Bacilli</taxon>
        <taxon>Bacillales</taxon>
        <taxon>Bacillaceae</taxon>
        <taxon>Robertmurraya</taxon>
    </lineage>
</organism>
<feature type="domain" description="Flavodoxin-like fold" evidence="3">
    <location>
        <begin position="1"/>
        <end position="192"/>
    </location>
</feature>
<dbReference type="RefSeq" id="WP_322444751.1">
    <property type="nucleotide sequence ID" value="NZ_JAXOFX010000001.1"/>
</dbReference>
<dbReference type="EMBL" id="JAXOFX010000001">
    <property type="protein sequence ID" value="MDZ5470450.1"/>
    <property type="molecule type" value="Genomic_DNA"/>
</dbReference>
<dbReference type="PANTHER" id="PTHR10204">
    <property type="entry name" value="NAD P H OXIDOREDUCTASE-RELATED"/>
    <property type="match status" value="1"/>
</dbReference>
<evidence type="ECO:0000256" key="1">
    <source>
        <dbReference type="ARBA" id="ARBA00006252"/>
    </source>
</evidence>
<keyword evidence="2 4" id="KW-0560">Oxidoreductase</keyword>
<dbReference type="EC" id="1.-.-.-" evidence="4"/>
<protein>
    <submittedName>
        <fullName evidence="4">NAD(P)H-dependent oxidoreductase</fullName>
        <ecNumber evidence="4">1.-.-.-</ecNumber>
    </submittedName>
</protein>
<comment type="caution">
    <text evidence="4">The sequence shown here is derived from an EMBL/GenBank/DDBJ whole genome shotgun (WGS) entry which is preliminary data.</text>
</comment>
<evidence type="ECO:0000259" key="3">
    <source>
        <dbReference type="Pfam" id="PF02525"/>
    </source>
</evidence>
<evidence type="ECO:0000313" key="4">
    <source>
        <dbReference type="EMBL" id="MDZ5470450.1"/>
    </source>
</evidence>
<name>A0ABU5ITG8_9BACI</name>
<dbReference type="Pfam" id="PF02525">
    <property type="entry name" value="Flavodoxin_2"/>
    <property type="match status" value="1"/>
</dbReference>
<dbReference type="InterPro" id="IPR029039">
    <property type="entry name" value="Flavoprotein-like_sf"/>
</dbReference>
<dbReference type="InterPro" id="IPR051545">
    <property type="entry name" value="NAD(P)H_dehydrogenase_qn"/>
</dbReference>
<evidence type="ECO:0000313" key="5">
    <source>
        <dbReference type="Proteomes" id="UP001290455"/>
    </source>
</evidence>
<evidence type="ECO:0000256" key="2">
    <source>
        <dbReference type="ARBA" id="ARBA00023002"/>
    </source>
</evidence>
<reference evidence="4 5" key="1">
    <citation type="submission" date="2023-11" db="EMBL/GenBank/DDBJ databases">
        <title>Bacillus jintuensis, isolated from a mudflat on the Beibu Gulf coast.</title>
        <authorList>
            <person name="Li M."/>
        </authorList>
    </citation>
    <scope>NUCLEOTIDE SEQUENCE [LARGE SCALE GENOMIC DNA]</scope>
    <source>
        <strain evidence="4 5">31A1R</strain>
    </source>
</reference>
<accession>A0ABU5ITG8</accession>
<keyword evidence="5" id="KW-1185">Reference proteome</keyword>
<proteinExistence type="inferred from homology"/>
<sequence length="213" mass="24085">MNVLIVFSHPSPTSYNAALKDAAVESLISRGASVKISDLYDMKFNPVASLTDVSVPKNKEDVPEDLILEREKVAWADYIIFQFPMWWTSMPAILKGWFDRVFAAGFAYGPGVYNHGNLTGKKGMLSFTTGGKDFSSYGLDRIKGSMDERIFNIQHEILYFSGLTVLEPFMVPSGASGEERKSYIEELKNRMERLEELPVISYRTIEDYKKVLV</sequence>
<dbReference type="Gene3D" id="3.40.50.360">
    <property type="match status" value="1"/>
</dbReference>
<dbReference type="PANTHER" id="PTHR10204:SF34">
    <property type="entry name" value="NAD(P)H DEHYDROGENASE [QUINONE] 1 ISOFORM 1"/>
    <property type="match status" value="1"/>
</dbReference>
<gene>
    <name evidence="4" type="ORF">SM124_01690</name>
</gene>
<comment type="similarity">
    <text evidence="1">Belongs to the NAD(P)H dehydrogenase (quinone) family.</text>
</comment>
<dbReference type="GO" id="GO:0016491">
    <property type="term" value="F:oxidoreductase activity"/>
    <property type="evidence" value="ECO:0007669"/>
    <property type="project" value="UniProtKB-KW"/>
</dbReference>